<keyword evidence="2" id="KW-1185">Reference proteome</keyword>
<dbReference type="EMBL" id="JAFIQS020000006">
    <property type="protein sequence ID" value="KAH9480703.1"/>
    <property type="molecule type" value="Genomic_DNA"/>
</dbReference>
<organism evidence="1 2">
    <name type="scientific">Psilocybe cubensis</name>
    <name type="common">Psychedelic mushroom</name>
    <name type="synonym">Stropharia cubensis</name>
    <dbReference type="NCBI Taxonomy" id="181762"/>
    <lineage>
        <taxon>Eukaryota</taxon>
        <taxon>Fungi</taxon>
        <taxon>Dikarya</taxon>
        <taxon>Basidiomycota</taxon>
        <taxon>Agaricomycotina</taxon>
        <taxon>Agaricomycetes</taxon>
        <taxon>Agaricomycetidae</taxon>
        <taxon>Agaricales</taxon>
        <taxon>Agaricineae</taxon>
        <taxon>Strophariaceae</taxon>
        <taxon>Psilocybe</taxon>
    </lineage>
</organism>
<gene>
    <name evidence="1" type="ORF">JR316_0007303</name>
</gene>
<evidence type="ECO:0000313" key="2">
    <source>
        <dbReference type="Proteomes" id="UP000664032"/>
    </source>
</evidence>
<evidence type="ECO:0000313" key="1">
    <source>
        <dbReference type="EMBL" id="KAH9480703.1"/>
    </source>
</evidence>
<proteinExistence type="predicted"/>
<reference evidence="1" key="1">
    <citation type="submission" date="2021-10" db="EMBL/GenBank/DDBJ databases">
        <title>Psilocybe cubensis genome.</title>
        <authorList>
            <person name="Mckernan K.J."/>
            <person name="Crawford S."/>
            <person name="Trippe A."/>
            <person name="Kane L.T."/>
            <person name="Mclaughlin S."/>
        </authorList>
    </citation>
    <scope>NUCLEOTIDE SEQUENCE</scope>
    <source>
        <strain evidence="1">MGC-MH-2018</strain>
    </source>
</reference>
<dbReference type="Proteomes" id="UP000664032">
    <property type="component" value="Unassembled WGS sequence"/>
</dbReference>
<accession>A0ACB8GYU7</accession>
<comment type="caution">
    <text evidence="1">The sequence shown here is derived from an EMBL/GenBank/DDBJ whole genome shotgun (WGS) entry which is preliminary data.</text>
</comment>
<protein>
    <submittedName>
        <fullName evidence="1">Uncharacterized protein</fullName>
    </submittedName>
</protein>
<sequence>MPSCVSTFPFAFHHLTTKNYRQRNPDTVSKPTVRFPSAAITNTMHRRGSSFTISHTQGETHAGSSSFFLAPNKNGIGKTAARRQGLPTSPLPTNNDTTFVGATLTSSHTQMASGADDKRPKLAIRTTMPLTEHNDSSTIRQTTPKPRFDPVKAFRNSFRSRLLENDDPGNTSENKRWKGKERADFEPVDELRESKVAAKAREIREWMKGKSGSEIHRSVGYYSSHRSKQGNGEASRNISANTRQTMGGGVRDLFKNKGRLAREPRDRGPKAGQTYEIVNRRIIENNPDRTVEISTWRREPDTPKVPKPKDEDDKMSIYYISADEYPVEGEFASEASPQVEWRAEDVQEISMTPSNRRNGTTKIRKQEEGKSHSRRYRSEVTSPLSVSREGTISPSASEKDLKTSQQPARGIQQNGRAFADRGMPGSSTPKANGNMTMNQSTRSNTRPHRDRYKEKELPQCPFHPTESGSTISSIKSEGTVEFESILESCEPSLLHTAPILRSLGIRRVEHMRAVARLTPSTRDREVKEDALRLGITVMEWAIFVDRILSV</sequence>
<name>A0ACB8GYU7_PSICU</name>